<dbReference type="SMART" id="SM00530">
    <property type="entry name" value="HTH_XRE"/>
    <property type="match status" value="1"/>
</dbReference>
<dbReference type="GO" id="GO:0003677">
    <property type="term" value="F:DNA binding"/>
    <property type="evidence" value="ECO:0007669"/>
    <property type="project" value="InterPro"/>
</dbReference>
<feature type="domain" description="HTH cro/C1-type" evidence="1">
    <location>
        <begin position="8"/>
        <end position="63"/>
    </location>
</feature>
<reference evidence="2" key="1">
    <citation type="submission" date="2019-11" db="EMBL/GenBank/DDBJ databases">
        <title>Genomic insights into an expanded diversity of filamentous marine cyanobacteria reveals the extraordinary biosynthetic potential of Moorea and Okeania.</title>
        <authorList>
            <person name="Ferreira Leao T."/>
            <person name="Wang M."/>
            <person name="Moss N."/>
            <person name="Da Silva R."/>
            <person name="Sanders J."/>
            <person name="Nurk S."/>
            <person name="Gurevich A."/>
            <person name="Humphrey G."/>
            <person name="Reher R."/>
            <person name="Zhu Q."/>
            <person name="Belda-Ferre P."/>
            <person name="Glukhov E."/>
            <person name="Rex R."/>
            <person name="Dorrestein P.C."/>
            <person name="Knight R."/>
            <person name="Pevzner P."/>
            <person name="Gerwick W.H."/>
            <person name="Gerwick L."/>
        </authorList>
    </citation>
    <scope>NUCLEOTIDE SEQUENCE</scope>
    <source>
        <strain evidence="2">SIO1C4</strain>
    </source>
</reference>
<dbReference type="SUPFAM" id="SSF47413">
    <property type="entry name" value="lambda repressor-like DNA-binding domains"/>
    <property type="match status" value="1"/>
</dbReference>
<proteinExistence type="predicted"/>
<dbReference type="EMBL" id="JAAHFQ010000059">
    <property type="protein sequence ID" value="NER26941.1"/>
    <property type="molecule type" value="Genomic_DNA"/>
</dbReference>
<evidence type="ECO:0000313" key="2">
    <source>
        <dbReference type="EMBL" id="NER26941.1"/>
    </source>
</evidence>
<dbReference type="Pfam" id="PF01381">
    <property type="entry name" value="HTH_3"/>
    <property type="match status" value="1"/>
</dbReference>
<sequence length="83" mass="9290">MGRAGKALKQALNFYGISQNKLAVALGIERTIVNRWFHERADPAAETVADIVKALKEIEPAAAQKFIEVYLGELIRDEDEDFD</sequence>
<dbReference type="Gene3D" id="1.10.260.40">
    <property type="entry name" value="lambda repressor-like DNA-binding domains"/>
    <property type="match status" value="1"/>
</dbReference>
<organism evidence="2">
    <name type="scientific">Symploca sp. SIO1C4</name>
    <dbReference type="NCBI Taxonomy" id="2607765"/>
    <lineage>
        <taxon>Bacteria</taxon>
        <taxon>Bacillati</taxon>
        <taxon>Cyanobacteriota</taxon>
        <taxon>Cyanophyceae</taxon>
        <taxon>Coleofasciculales</taxon>
        <taxon>Coleofasciculaceae</taxon>
        <taxon>Symploca</taxon>
    </lineage>
</organism>
<evidence type="ECO:0000259" key="1">
    <source>
        <dbReference type="PROSITE" id="PS50943"/>
    </source>
</evidence>
<comment type="caution">
    <text evidence="2">The sequence shown here is derived from an EMBL/GenBank/DDBJ whole genome shotgun (WGS) entry which is preliminary data.</text>
</comment>
<protein>
    <submittedName>
        <fullName evidence="2">Helix-turn-helix transcriptional regulator</fullName>
    </submittedName>
</protein>
<dbReference type="CDD" id="cd00093">
    <property type="entry name" value="HTH_XRE"/>
    <property type="match status" value="1"/>
</dbReference>
<dbReference type="InterPro" id="IPR001387">
    <property type="entry name" value="Cro/C1-type_HTH"/>
</dbReference>
<dbReference type="AlphaFoldDB" id="A0A6B3NBB2"/>
<gene>
    <name evidence="2" type="ORF">F6J89_04735</name>
</gene>
<name>A0A6B3NBB2_9CYAN</name>
<dbReference type="InterPro" id="IPR010982">
    <property type="entry name" value="Lambda_DNA-bd_dom_sf"/>
</dbReference>
<dbReference type="PROSITE" id="PS50943">
    <property type="entry name" value="HTH_CROC1"/>
    <property type="match status" value="1"/>
</dbReference>
<accession>A0A6B3NBB2</accession>